<protein>
    <recommendedName>
        <fullName evidence="8">RxLR effector PexRD54 WY domain-containing protein</fullName>
    </recommendedName>
</protein>
<evidence type="ECO:0000259" key="8">
    <source>
        <dbReference type="Pfam" id="PF22748"/>
    </source>
</evidence>
<gene>
    <name evidence="9" type="ORF">PHPALM_1518</name>
</gene>
<evidence type="ECO:0000256" key="4">
    <source>
        <dbReference type="ARBA" id="ARBA00022525"/>
    </source>
</evidence>
<organism evidence="9 10">
    <name type="scientific">Phytophthora palmivora</name>
    <dbReference type="NCBI Taxonomy" id="4796"/>
    <lineage>
        <taxon>Eukaryota</taxon>
        <taxon>Sar</taxon>
        <taxon>Stramenopiles</taxon>
        <taxon>Oomycota</taxon>
        <taxon>Peronosporomycetes</taxon>
        <taxon>Peronosporales</taxon>
        <taxon>Peronosporaceae</taxon>
        <taxon>Phytophthora</taxon>
    </lineage>
</organism>
<dbReference type="Pfam" id="PF22748">
    <property type="entry name" value="PexRD54_WY"/>
    <property type="match status" value="1"/>
</dbReference>
<sequence length="659" mass="75143">MANIILIVCVEAVTPYKAVNAATFHTHPIDRGYKRHLKTPNSNDDDSSENRGFDLAAGATKLKDLANKGTQKIREHAQKLATNVKIKMTGNNQQKTDMLFKNLKVAVAEAKIFDSPQFSEWTRSVAKLYREEPKKGYLAMVATLTAHYGDDGLAKMIAETKEVIPISTVMRLDEAQLARWVNQEKSLDDVFMALKLEKKGDKLFESPVISTWYAYAIKLDDKDPEKQLLASLKTRYDDQSLAKTLVAGKEGDRTVSLAMKLEKSQIEDWVASRKPNDVFNLLKLDEDSDNLLKNPLFKMWTSYLQKLDTKTSSELVFQKLSALYNDAKQVEKARIENWLSNGKTADDIANDIFNSLKLNTGDNIFETKTSRLVTWISNVELMEKPENLMISVLKKHYDDEALTNLIAVAKKDYRTRGVARKLEEARLNTWITNGESADNVFKILQLSKERDGLLTSASWSTWISYVTKLDNENPDELMLPVLKKQYGDEGLAAIIANGKKSDTTETVAAKLQEEVWRSEGKNSDDIFNLLFGKIKNDEMFEIFERAEFSTWINYITKLNKLNKINPDEFFIVSALEKQFEDKFVELARALETAKKKASLDGNVATKNIVRELQTQQFKKLMSRHMDPIKLGEFLNVKEDKNNLGVLLAYYDYYKNARSY</sequence>
<comment type="caution">
    <text evidence="9">The sequence shown here is derived from an EMBL/GenBank/DDBJ whole genome shotgun (WGS) entry which is preliminary data.</text>
</comment>
<keyword evidence="6" id="KW-0843">Virulence</keyword>
<dbReference type="OrthoDB" id="110891at2759"/>
<name>A0A2P4YS28_9STRA</name>
<keyword evidence="5" id="KW-0732">Signal</keyword>
<evidence type="ECO:0000256" key="7">
    <source>
        <dbReference type="SAM" id="MobiDB-lite"/>
    </source>
</evidence>
<dbReference type="EMBL" id="NCKW01000363">
    <property type="protein sequence ID" value="POM80621.1"/>
    <property type="molecule type" value="Genomic_DNA"/>
</dbReference>
<accession>A0A2P4YS28</accession>
<evidence type="ECO:0000256" key="1">
    <source>
        <dbReference type="ARBA" id="ARBA00004340"/>
    </source>
</evidence>
<comment type="similarity">
    <text evidence="3">Belongs to the RxLR effector family.</text>
</comment>
<feature type="region of interest" description="Disordered" evidence="7">
    <location>
        <begin position="32"/>
        <end position="52"/>
    </location>
</feature>
<dbReference type="InterPro" id="IPR054463">
    <property type="entry name" value="PexRD54_WY"/>
</dbReference>
<evidence type="ECO:0000313" key="9">
    <source>
        <dbReference type="EMBL" id="POM80621.1"/>
    </source>
</evidence>
<evidence type="ECO:0000313" key="10">
    <source>
        <dbReference type="Proteomes" id="UP000237271"/>
    </source>
</evidence>
<evidence type="ECO:0000256" key="2">
    <source>
        <dbReference type="ARBA" id="ARBA00004613"/>
    </source>
</evidence>
<dbReference type="GO" id="GO:0005576">
    <property type="term" value="C:extracellular region"/>
    <property type="evidence" value="ECO:0007669"/>
    <property type="project" value="UniProtKB-SubCell"/>
</dbReference>
<evidence type="ECO:0000256" key="6">
    <source>
        <dbReference type="ARBA" id="ARBA00023026"/>
    </source>
</evidence>
<evidence type="ECO:0000256" key="3">
    <source>
        <dbReference type="ARBA" id="ARBA00010400"/>
    </source>
</evidence>
<dbReference type="GO" id="GO:0043657">
    <property type="term" value="C:host cell"/>
    <property type="evidence" value="ECO:0007669"/>
    <property type="project" value="UniProtKB-SubCell"/>
</dbReference>
<evidence type="ECO:0000256" key="5">
    <source>
        <dbReference type="ARBA" id="ARBA00022729"/>
    </source>
</evidence>
<keyword evidence="4" id="KW-0964">Secreted</keyword>
<keyword evidence="10" id="KW-1185">Reference proteome</keyword>
<reference evidence="9 10" key="1">
    <citation type="journal article" date="2017" name="Genome Biol. Evol.">
        <title>Phytophthora megakarya and P. palmivora, closely related causal agents of cacao black pod rot, underwent increases in genome sizes and gene numbers by different mechanisms.</title>
        <authorList>
            <person name="Ali S.S."/>
            <person name="Shao J."/>
            <person name="Lary D.J."/>
            <person name="Kronmiller B."/>
            <person name="Shen D."/>
            <person name="Strem M.D."/>
            <person name="Amoako-Attah I."/>
            <person name="Akrofi A.Y."/>
            <person name="Begoude B.A."/>
            <person name="Ten Hoopen G.M."/>
            <person name="Coulibaly K."/>
            <person name="Kebe B.I."/>
            <person name="Melnick R.L."/>
            <person name="Guiltinan M.J."/>
            <person name="Tyler B.M."/>
            <person name="Meinhardt L.W."/>
            <person name="Bailey B.A."/>
        </authorList>
    </citation>
    <scope>NUCLEOTIDE SEQUENCE [LARGE SCALE GENOMIC DNA]</scope>
    <source>
        <strain evidence="10">sbr112.9</strain>
    </source>
</reference>
<proteinExistence type="inferred from homology"/>
<comment type="subcellular location">
    <subcellularLocation>
        <location evidence="1">Host cell</location>
    </subcellularLocation>
    <subcellularLocation>
        <location evidence="2">Secreted</location>
    </subcellularLocation>
</comment>
<feature type="domain" description="RxLR effector PexRD54 WY" evidence="8">
    <location>
        <begin position="265"/>
        <end position="303"/>
    </location>
</feature>
<dbReference type="Proteomes" id="UP000237271">
    <property type="component" value="Unassembled WGS sequence"/>
</dbReference>
<dbReference type="AlphaFoldDB" id="A0A2P4YS28"/>